<name>A0ABP8CL19_9FLAO</name>
<evidence type="ECO:0000313" key="2">
    <source>
        <dbReference type="Proteomes" id="UP001501682"/>
    </source>
</evidence>
<organism evidence="1 2">
    <name type="scientific">Winogradskyella damuponensis</name>
    <dbReference type="NCBI Taxonomy" id="943939"/>
    <lineage>
        <taxon>Bacteria</taxon>
        <taxon>Pseudomonadati</taxon>
        <taxon>Bacteroidota</taxon>
        <taxon>Flavobacteriia</taxon>
        <taxon>Flavobacteriales</taxon>
        <taxon>Flavobacteriaceae</taxon>
        <taxon>Winogradskyella</taxon>
    </lineage>
</organism>
<dbReference type="Pfam" id="PF13174">
    <property type="entry name" value="TPR_6"/>
    <property type="match status" value="1"/>
</dbReference>
<evidence type="ECO:0008006" key="3">
    <source>
        <dbReference type="Google" id="ProtNLM"/>
    </source>
</evidence>
<accession>A0ABP8CL19</accession>
<gene>
    <name evidence="1" type="ORF">GCM10022292_04060</name>
</gene>
<reference evidence="2" key="1">
    <citation type="journal article" date="2019" name="Int. J. Syst. Evol. Microbiol.">
        <title>The Global Catalogue of Microorganisms (GCM) 10K type strain sequencing project: providing services to taxonomists for standard genome sequencing and annotation.</title>
        <authorList>
            <consortium name="The Broad Institute Genomics Platform"/>
            <consortium name="The Broad Institute Genome Sequencing Center for Infectious Disease"/>
            <person name="Wu L."/>
            <person name="Ma J."/>
        </authorList>
    </citation>
    <scope>NUCLEOTIDE SEQUENCE [LARGE SCALE GENOMIC DNA]</scope>
    <source>
        <strain evidence="2">JCM 17633</strain>
    </source>
</reference>
<keyword evidence="2" id="KW-1185">Reference proteome</keyword>
<evidence type="ECO:0000313" key="1">
    <source>
        <dbReference type="EMBL" id="GAA4240652.1"/>
    </source>
</evidence>
<dbReference type="InterPro" id="IPR019734">
    <property type="entry name" value="TPR_rpt"/>
</dbReference>
<dbReference type="InterPro" id="IPR011990">
    <property type="entry name" value="TPR-like_helical_dom_sf"/>
</dbReference>
<comment type="caution">
    <text evidence="1">The sequence shown here is derived from an EMBL/GenBank/DDBJ whole genome shotgun (WGS) entry which is preliminary data.</text>
</comment>
<dbReference type="RefSeq" id="WP_344712201.1">
    <property type="nucleotide sequence ID" value="NZ_BAABCB010000002.1"/>
</dbReference>
<sequence>MDLSHITQEEFEKIEAYLNNQLSSAELVAFEKSLKTDTDFKTKVDDIKTVLQGIETQALKEQLNVFHDEIAKTPSNTQAKNTKVHTINWKRLLVAAALIIAAGSIWILKDNSNEHLYAKYFSPDPGLPTMMSSTDNYAFYDAMVNYKQGDYKTAITKWETLQKTKPNNDTLSYFIGVAYLANKNEKIAIPLLEKVSKNPEFALVNDAYYYLGLAYLKAENIKKAKASLQNSTIDNSKALLSELND</sequence>
<dbReference type="SUPFAM" id="SSF48452">
    <property type="entry name" value="TPR-like"/>
    <property type="match status" value="1"/>
</dbReference>
<dbReference type="Gene3D" id="1.25.40.10">
    <property type="entry name" value="Tetratricopeptide repeat domain"/>
    <property type="match status" value="1"/>
</dbReference>
<dbReference type="Proteomes" id="UP001501682">
    <property type="component" value="Unassembled WGS sequence"/>
</dbReference>
<proteinExistence type="predicted"/>
<dbReference type="EMBL" id="BAABCB010000002">
    <property type="protein sequence ID" value="GAA4240652.1"/>
    <property type="molecule type" value="Genomic_DNA"/>
</dbReference>
<protein>
    <recommendedName>
        <fullName evidence="3">Tetratricopeptide repeat protein</fullName>
    </recommendedName>
</protein>